<name>A0A0L9VP22_PHAAN</name>
<feature type="compositionally biased region" description="Basic and acidic residues" evidence="1">
    <location>
        <begin position="24"/>
        <end position="43"/>
    </location>
</feature>
<accession>A0A0L9VP22</accession>
<protein>
    <submittedName>
        <fullName evidence="2">Uncharacterized protein</fullName>
    </submittedName>
</protein>
<dbReference type="Proteomes" id="UP000053144">
    <property type="component" value="Chromosome 10"/>
</dbReference>
<proteinExistence type="predicted"/>
<feature type="region of interest" description="Disordered" evidence="1">
    <location>
        <begin position="18"/>
        <end position="121"/>
    </location>
</feature>
<sequence length="194" mass="22226">MDDVRPRFRTLVPARWTFVQESGRSTRKEDARPGGRSSEDARPSQKRTLVHAEETRGRSSMQKKREDARPCRRNERTLVHAEETRGRSSMQKKREDARPCRRGRSSMQEDVRPAERSSRGEDGALQLAPVLVQSPLQRPWKKGAPANFFPDSGRCSYEDCSLKSIMKTLSLKEIIGHKETTRLSITSCPKFFLP</sequence>
<dbReference type="Gramene" id="KOM56821">
    <property type="protein sequence ID" value="KOM56821"/>
    <property type="gene ID" value="LR48_Vigan10g271300"/>
</dbReference>
<reference evidence="3" key="1">
    <citation type="journal article" date="2015" name="Proc. Natl. Acad. Sci. U.S.A.">
        <title>Genome sequencing of adzuki bean (Vigna angularis) provides insight into high starch and low fat accumulation and domestication.</title>
        <authorList>
            <person name="Yang K."/>
            <person name="Tian Z."/>
            <person name="Chen C."/>
            <person name="Luo L."/>
            <person name="Zhao B."/>
            <person name="Wang Z."/>
            <person name="Yu L."/>
            <person name="Li Y."/>
            <person name="Sun Y."/>
            <person name="Li W."/>
            <person name="Chen Y."/>
            <person name="Li Y."/>
            <person name="Zhang Y."/>
            <person name="Ai D."/>
            <person name="Zhao J."/>
            <person name="Shang C."/>
            <person name="Ma Y."/>
            <person name="Wu B."/>
            <person name="Wang M."/>
            <person name="Gao L."/>
            <person name="Sun D."/>
            <person name="Zhang P."/>
            <person name="Guo F."/>
            <person name="Wang W."/>
            <person name="Li Y."/>
            <person name="Wang J."/>
            <person name="Varshney R.K."/>
            <person name="Wang J."/>
            <person name="Ling H.Q."/>
            <person name="Wan P."/>
        </authorList>
    </citation>
    <scope>NUCLEOTIDE SEQUENCE</scope>
    <source>
        <strain evidence="3">cv. Jingnong 6</strain>
    </source>
</reference>
<evidence type="ECO:0000256" key="1">
    <source>
        <dbReference type="SAM" id="MobiDB-lite"/>
    </source>
</evidence>
<feature type="compositionally biased region" description="Basic and acidic residues" evidence="1">
    <location>
        <begin position="50"/>
        <end position="99"/>
    </location>
</feature>
<gene>
    <name evidence="2" type="ORF">LR48_Vigan10g271300</name>
</gene>
<evidence type="ECO:0000313" key="3">
    <source>
        <dbReference type="Proteomes" id="UP000053144"/>
    </source>
</evidence>
<feature type="compositionally biased region" description="Basic and acidic residues" evidence="1">
    <location>
        <begin position="107"/>
        <end position="121"/>
    </location>
</feature>
<dbReference type="EMBL" id="CM003380">
    <property type="protein sequence ID" value="KOM56821.1"/>
    <property type="molecule type" value="Genomic_DNA"/>
</dbReference>
<dbReference type="AlphaFoldDB" id="A0A0L9VP22"/>
<organism evidence="2 3">
    <name type="scientific">Phaseolus angularis</name>
    <name type="common">Azuki bean</name>
    <name type="synonym">Vigna angularis</name>
    <dbReference type="NCBI Taxonomy" id="3914"/>
    <lineage>
        <taxon>Eukaryota</taxon>
        <taxon>Viridiplantae</taxon>
        <taxon>Streptophyta</taxon>
        <taxon>Embryophyta</taxon>
        <taxon>Tracheophyta</taxon>
        <taxon>Spermatophyta</taxon>
        <taxon>Magnoliopsida</taxon>
        <taxon>eudicotyledons</taxon>
        <taxon>Gunneridae</taxon>
        <taxon>Pentapetalae</taxon>
        <taxon>rosids</taxon>
        <taxon>fabids</taxon>
        <taxon>Fabales</taxon>
        <taxon>Fabaceae</taxon>
        <taxon>Papilionoideae</taxon>
        <taxon>50 kb inversion clade</taxon>
        <taxon>NPAAA clade</taxon>
        <taxon>indigoferoid/millettioid clade</taxon>
        <taxon>Phaseoleae</taxon>
        <taxon>Vigna</taxon>
    </lineage>
</organism>
<evidence type="ECO:0000313" key="2">
    <source>
        <dbReference type="EMBL" id="KOM56821.1"/>
    </source>
</evidence>